<evidence type="ECO:0000256" key="1">
    <source>
        <dbReference type="ARBA" id="ARBA00022553"/>
    </source>
</evidence>
<proteinExistence type="inferred from homology"/>
<feature type="site" description="Cleavage; by assemblin; Tail site" evidence="9">
    <location>
        <begin position="615"/>
        <end position="616"/>
    </location>
</feature>
<keyword evidence="7 9" id="KW-0118">Viral capsid assembly</keyword>
<feature type="region of interest" description="Disordered" evidence="10">
    <location>
        <begin position="505"/>
        <end position="611"/>
    </location>
</feature>
<feature type="region of interest" description="Disordered" evidence="10">
    <location>
        <begin position="417"/>
        <end position="482"/>
    </location>
</feature>
<feature type="region of interest" description="Interaction with major capsid protein" evidence="9">
    <location>
        <begin position="620"/>
        <end position="640"/>
    </location>
</feature>
<dbReference type="Gene3D" id="3.20.16.10">
    <property type="entry name" value="Herpesvirus/Caudovirus protease domain"/>
    <property type="match status" value="1"/>
</dbReference>
<evidence type="ECO:0000256" key="7">
    <source>
        <dbReference type="ARBA" id="ARBA00022950"/>
    </source>
</evidence>
<accession>A0A1D8M972</accession>
<organismHost>
    <name type="scientific">Homo sapiens</name>
    <name type="common">Human</name>
    <dbReference type="NCBI Taxonomy" id="9606"/>
</organismHost>
<keyword evidence="8 9" id="KW-1035">Host cytoplasm</keyword>
<keyword evidence="3 9" id="KW-1188">Viral release from host cell</keyword>
<dbReference type="GO" id="GO:0006508">
    <property type="term" value="P:proteolysis"/>
    <property type="evidence" value="ECO:0007669"/>
    <property type="project" value="UniProtKB-KW"/>
</dbReference>
<comment type="domain">
    <text evidence="9">Region of interaction between pPR and pAP is called Amino conserved domain (ACD). The region of interaction with major capsid protein is called carboxyl conserved domain (CCD).</text>
</comment>
<comment type="function">
    <text evidence="9">Assembly protein: Plays a major role in capsid assembly. Acts as a scaffold protein by binding major capsid protein. Multimerizes in the nucleus such as major capsid protein forms the icosahedral T=16 capsid. Cleaved by assemblin after capsid completion. The cleavages products are evicted from the capsid before or during DNA packaging.</text>
</comment>
<dbReference type="FunFam" id="3.20.16.10:FF:000001">
    <property type="entry name" value="Capsid scaffolding protein"/>
    <property type="match status" value="1"/>
</dbReference>
<evidence type="ECO:0000256" key="4">
    <source>
        <dbReference type="ARBA" id="ARBA00022670"/>
    </source>
</evidence>
<dbReference type="GO" id="GO:0019076">
    <property type="term" value="P:viral release from host cell"/>
    <property type="evidence" value="ECO:0007669"/>
    <property type="project" value="UniProtKB-UniRule"/>
</dbReference>
<dbReference type="GO" id="GO:0004252">
    <property type="term" value="F:serine-type endopeptidase activity"/>
    <property type="evidence" value="ECO:0007669"/>
    <property type="project" value="UniProtKB-UniRule"/>
</dbReference>
<feature type="compositionally biased region" description="Pro residues" evidence="10">
    <location>
        <begin position="540"/>
        <end position="562"/>
    </location>
</feature>
<feature type="chain" id="PRO_5023522819" description="Capsid scaffolding protein" evidence="9">
    <location>
        <begin position="1"/>
        <end position="640"/>
    </location>
</feature>
<dbReference type="HAMAP" id="MF_04008">
    <property type="entry name" value="HSV_SCAF"/>
    <property type="match status" value="1"/>
</dbReference>
<evidence type="ECO:0000256" key="2">
    <source>
        <dbReference type="ARBA" id="ARBA00022562"/>
    </source>
</evidence>
<dbReference type="InterPro" id="IPR035443">
    <property type="entry name" value="Herpes_virus_sf"/>
</dbReference>
<feature type="region of interest" description="Disordered" evidence="10">
    <location>
        <begin position="262"/>
        <end position="329"/>
    </location>
</feature>
<evidence type="ECO:0000313" key="11">
    <source>
        <dbReference type="EMBL" id="AOV80800.1"/>
    </source>
</evidence>
<dbReference type="EC" id="3.4.21.97" evidence="9"/>
<feature type="active site" description="Charge relay system" evidence="9">
    <location>
        <position position="148"/>
    </location>
</feature>
<dbReference type="Pfam" id="PF00716">
    <property type="entry name" value="Peptidase_S21"/>
    <property type="match status" value="1"/>
</dbReference>
<feature type="compositionally biased region" description="Low complexity" evidence="10">
    <location>
        <begin position="598"/>
        <end position="611"/>
    </location>
</feature>
<dbReference type="GO" id="GO:0030430">
    <property type="term" value="C:host cell cytoplasm"/>
    <property type="evidence" value="ECO:0007669"/>
    <property type="project" value="UniProtKB-SubCell"/>
</dbReference>
<comment type="function">
    <text evidence="9">Capsid scaffolding protein: Acts as a scaffold protein by binding major capsid protein in the cytoplasm, inducing the nuclear localization of both proteins. Multimerizes in the nucleus such as major capsid protein forms the icosahedral T=16 capsid. Autocatalytic cleavage releases the assembly protein, and subsequently abolishes interaction with major capsid protein. Cleavages products are evicted from the capsid before or during DNA packaging.</text>
</comment>
<comment type="subcellular location">
    <molecule>Capsid scaffolding protein</molecule>
    <subcellularLocation>
        <location evidence="9">Host cytoplasm</location>
    </subcellularLocation>
</comment>
<keyword evidence="2 9" id="KW-1048">Host nucleus</keyword>
<feature type="compositionally biased region" description="Basic and acidic residues" evidence="10">
    <location>
        <begin position="460"/>
        <end position="471"/>
    </location>
</feature>
<dbReference type="SMR" id="A0A1D8M972"/>
<dbReference type="SUPFAM" id="SSF50789">
    <property type="entry name" value="Herpes virus serine proteinase, assemblin"/>
    <property type="match status" value="1"/>
</dbReference>
<sequence length="640" mass="67144">MASAEMRERLEAPLPDRAVPIYVAGFLALYDSGDPGELALDPDTVRAALPPENPLPINVDHRARCEVGRVLAVVNDPRGPFFVGLIACVQLERVLETAASAAIFERRGPALSREERLLYLITNYLPSVSLSTKRRGDEVPPDRTLFAHVALCAIGRRLGTIVTYDTSLDAAIAPFRHLDPATREGVRREAAEAELALAGRTWAPGVEALTHTLLSTAVNNMMLRDRWSLVAERRRQAGIAGHTYLQASEKFKIWGAESAPAPERGYKTGAPGAMDTSPAASVPAPQVAVRARQVASSSSSSSSSSFPAPADMNPVSASGAPAPPPPGDGSYLWIPASHYNQLVTGQSAPHHPPLTACGLPAAGTVAYGHPGAGPSPHYPPPPAHPYPGMLFAGPSPLEAQIAALVGAIAADRQAGGLPAAAGDHGIRGSAKRRRHEVEQPEYDCGRDEPDRDFPYYPGEARPEPRPVDSRRAARQASGPHETITALVGAVTSLQQELAHMRARTHAPYGPYPPVGPYHHPHADTETPAQPPRYPAEAVYLPPPHIAPPGPPLSGAAPPPSYPPVAVTPGPAPPLPQPSPAHAHPPPPPPGPTPPPAASLPQPEAPGAEAGALVNASSAVHVNVDTARAADLFVSQMMGSR</sequence>
<name>A0A1D8M972_HHV2</name>
<reference evidence="11" key="1">
    <citation type="submission" date="2016-03" db="EMBL/GenBank/DDBJ databases">
        <title>Worldwide circulation of HSV-2 x HSV-1 recombinant strains.</title>
        <authorList>
            <person name="Koelle D."/>
            <person name="Greninger A."/>
        </authorList>
    </citation>
    <scope>NUCLEOTIDE SEQUENCE</scope>
    <source>
        <strain evidence="11">2012-9333</strain>
    </source>
</reference>
<dbReference type="InterPro" id="IPR001847">
    <property type="entry name" value="Peptidase_S21"/>
</dbReference>
<feature type="site" description="Cleavage; by assemblin; Release site" evidence="9">
    <location>
        <begin position="247"/>
        <end position="248"/>
    </location>
</feature>
<evidence type="ECO:0000256" key="6">
    <source>
        <dbReference type="ARBA" id="ARBA00022825"/>
    </source>
</evidence>
<keyword evidence="6 9" id="KW-0720">Serine protease</keyword>
<comment type="subunit">
    <molecule>Capsid scaffolding protein</molecule>
    <text evidence="9">Homomultimer. Interacts with major capsid protein.</text>
</comment>
<keyword evidence="4 9" id="KW-0645">Protease</keyword>
<dbReference type="GO" id="GO:0042025">
    <property type="term" value="C:host cell nucleus"/>
    <property type="evidence" value="ECO:0007669"/>
    <property type="project" value="UniProtKB-SubCell"/>
</dbReference>
<feature type="active site" description="Charge relay system" evidence="9">
    <location>
        <position position="129"/>
    </location>
</feature>
<keyword evidence="5 9" id="KW-0378">Hydrolase</keyword>
<comment type="caution">
    <text evidence="9">Lacks conserved residue(s) required for the propagation of feature annotation.</text>
</comment>
<keyword evidence="1 9" id="KW-0597">Phosphoprotein</keyword>
<dbReference type="PRINTS" id="PR00236">
    <property type="entry name" value="HSVCAPSIDP40"/>
</dbReference>
<feature type="chain" id="PRO_5023522821" description="Assemblin" evidence="9">
    <location>
        <begin position="1"/>
        <end position="247"/>
    </location>
</feature>
<comment type="PTM">
    <text evidence="9">Capsid scaffolding protein: Capsid scaffolding protein is cleaved by assemblin after formation of the spherical procapsid. As a result, the capsid obtains its mature, icosahedral shape. Cleavages occur at two or more sites: release (R-site) and maturation (M-site).</text>
</comment>
<comment type="catalytic activity">
    <reaction evidence="9">
        <text>Cleaves -Ala-|-Ser- and -Ala-|-Ala- bonds in the scaffold protein.</text>
        <dbReference type="EC" id="3.4.21.97"/>
    </reaction>
</comment>
<dbReference type="GO" id="GO:0042802">
    <property type="term" value="F:identical protein binding"/>
    <property type="evidence" value="ECO:0007669"/>
    <property type="project" value="UniProtKB-UniRule"/>
</dbReference>
<protein>
    <recommendedName>
        <fullName evidence="9">Capsid scaffolding protein</fullName>
    </recommendedName>
    <alternativeName>
        <fullName evidence="9">Protease precursor</fullName>
        <shortName evidence="9">pPR</shortName>
    </alternativeName>
    <component>
        <recommendedName>
            <fullName evidence="9">Assemblin</fullName>
            <ecNumber evidence="9">3.4.21.97</ecNumber>
        </recommendedName>
        <alternativeName>
            <fullName evidence="9">Protease</fullName>
            <shortName evidence="9">Pr</shortName>
        </alternativeName>
    </component>
    <component>
        <recommendedName>
            <fullName evidence="9">Assembly protein</fullName>
            <shortName evidence="9">AP</shortName>
        </recommendedName>
        <alternativeName>
            <fullName evidence="9">Capsid assembly protein</fullName>
        </alternativeName>
    </component>
</protein>
<comment type="similarity">
    <text evidence="9">Belongs to the herpesviridae capsid scaffolding protein family.</text>
</comment>
<comment type="subcellular location">
    <molecule>Assemblin</molecule>
    <subcellularLocation>
        <location evidence="9">Host nucleus</location>
    </subcellularLocation>
</comment>
<dbReference type="GO" id="GO:0039708">
    <property type="term" value="P:nuclear capsid assembly"/>
    <property type="evidence" value="ECO:0007669"/>
    <property type="project" value="UniProtKB-ARBA"/>
</dbReference>
<comment type="function">
    <text evidence="9">Assemblin: Protease that plays an essential role in virion assembly within the nucleus. Catalyzes the cleavage of the assembly protein after formation of the spherical procapsid. By that cleavage, the capsid matures and gains its icosahedral shape. The cleavage sites seem to include -Ala-Ser-, -Ala-Ala-, as well as Ala-Thr bonds. Assemblin and cleavages products are evicted from the capsid before or during DNA packaging.</text>
</comment>
<organism evidence="11">
    <name type="scientific">Human herpesvirus 2</name>
    <name type="common">HHV-2</name>
    <name type="synonym">Human herpes simplex virus 2</name>
    <dbReference type="NCBI Taxonomy" id="10310"/>
    <lineage>
        <taxon>Viruses</taxon>
        <taxon>Duplodnaviria</taxon>
        <taxon>Heunggongvirae</taxon>
        <taxon>Peploviricota</taxon>
        <taxon>Herviviricetes</taxon>
        <taxon>Herpesvirales</taxon>
        <taxon>Orthoherpesviridae</taxon>
        <taxon>Alphaherpesvirinae</taxon>
        <taxon>Simplexvirus</taxon>
        <taxon>Simplexvirus humanalpha2</taxon>
    </lineage>
</organism>
<comment type="subcellular location">
    <molecule>Assembly protein</molecule>
    <subcellularLocation>
        <location evidence="9">Host nucleus</location>
    </subcellularLocation>
</comment>
<evidence type="ECO:0000256" key="8">
    <source>
        <dbReference type="ARBA" id="ARBA00023200"/>
    </source>
</evidence>
<feature type="compositionally biased region" description="Low complexity" evidence="10">
    <location>
        <begin position="277"/>
        <end position="320"/>
    </location>
</feature>
<evidence type="ECO:0000256" key="9">
    <source>
        <dbReference type="HAMAP-Rule" id="MF_04008"/>
    </source>
</evidence>
<comment type="subunit">
    <molecule>Assembly protein</molecule>
    <text evidence="9">Homomultimer. Interacts with major capsid protein.</text>
</comment>
<feature type="compositionally biased region" description="Pro residues" evidence="10">
    <location>
        <begin position="569"/>
        <end position="597"/>
    </location>
</feature>
<evidence type="ECO:0000256" key="10">
    <source>
        <dbReference type="SAM" id="MobiDB-lite"/>
    </source>
</evidence>
<evidence type="ECO:0000256" key="3">
    <source>
        <dbReference type="ARBA" id="ARBA00022612"/>
    </source>
</evidence>
<evidence type="ECO:0000256" key="5">
    <source>
        <dbReference type="ARBA" id="ARBA00022801"/>
    </source>
</evidence>
<comment type="subunit">
    <molecule>Assemblin</molecule>
    <text evidence="9">Exists in a monomer-dimer equilibrium with the dimer being the active species.</text>
</comment>
<feature type="compositionally biased region" description="Basic and acidic residues" evidence="10">
    <location>
        <begin position="435"/>
        <end position="453"/>
    </location>
</feature>
<feature type="active site" description="Charge relay system" evidence="9">
    <location>
        <position position="61"/>
    </location>
</feature>
<feature type="chain" id="PRO_5023522820" description="Assembly protein" evidence="9">
    <location>
        <begin position="248"/>
        <end position="640"/>
    </location>
</feature>
<dbReference type="EMBL" id="KU893109">
    <property type="protein sequence ID" value="AOV80800.1"/>
    <property type="molecule type" value="Genomic_DNA"/>
</dbReference>